<dbReference type="AlphaFoldDB" id="A0A0E0JXA1"/>
<feature type="chain" id="PRO_5002364575" evidence="1">
    <location>
        <begin position="26"/>
        <end position="112"/>
    </location>
</feature>
<dbReference type="HOGENOM" id="CLU_2149972_0_0_1"/>
<feature type="signal peptide" evidence="1">
    <location>
        <begin position="1"/>
        <end position="25"/>
    </location>
</feature>
<evidence type="ECO:0000313" key="3">
    <source>
        <dbReference type="Proteomes" id="UP000026962"/>
    </source>
</evidence>
<keyword evidence="3" id="KW-1185">Reference proteome</keyword>
<sequence>MASPAITILAMSLLLMLLLPPPALVLGSLAGGDHRRKEPWTTTILNGGGSIVGMELQQQRRRGHGLPVMTLVMVDVILRSPLHETDQGRKPDEVGNCASVPERNWLPWAEDS</sequence>
<protein>
    <submittedName>
        <fullName evidence="2">Uncharacterized protein</fullName>
    </submittedName>
</protein>
<dbReference type="Gramene" id="OPUNC02G07610.1">
    <property type="protein sequence ID" value="OPUNC02G07610.1"/>
    <property type="gene ID" value="OPUNC02G07610"/>
</dbReference>
<evidence type="ECO:0000313" key="2">
    <source>
        <dbReference type="EnsemblPlants" id="OPUNC02G07610.1"/>
    </source>
</evidence>
<reference evidence="2" key="2">
    <citation type="submission" date="2018-05" db="EMBL/GenBank/DDBJ databases">
        <title>OpunRS2 (Oryza punctata Reference Sequence Version 2).</title>
        <authorList>
            <person name="Zhang J."/>
            <person name="Kudrna D."/>
            <person name="Lee S."/>
            <person name="Talag J."/>
            <person name="Welchert J."/>
            <person name="Wing R.A."/>
        </authorList>
    </citation>
    <scope>NUCLEOTIDE SEQUENCE [LARGE SCALE GENOMIC DNA]</scope>
</reference>
<keyword evidence="1" id="KW-0732">Signal</keyword>
<dbReference type="Proteomes" id="UP000026962">
    <property type="component" value="Chromosome 2"/>
</dbReference>
<organism evidence="2">
    <name type="scientific">Oryza punctata</name>
    <name type="common">Red rice</name>
    <dbReference type="NCBI Taxonomy" id="4537"/>
    <lineage>
        <taxon>Eukaryota</taxon>
        <taxon>Viridiplantae</taxon>
        <taxon>Streptophyta</taxon>
        <taxon>Embryophyta</taxon>
        <taxon>Tracheophyta</taxon>
        <taxon>Spermatophyta</taxon>
        <taxon>Magnoliopsida</taxon>
        <taxon>Liliopsida</taxon>
        <taxon>Poales</taxon>
        <taxon>Poaceae</taxon>
        <taxon>BOP clade</taxon>
        <taxon>Oryzoideae</taxon>
        <taxon>Oryzeae</taxon>
        <taxon>Oryzinae</taxon>
        <taxon>Oryza</taxon>
    </lineage>
</organism>
<dbReference type="OMA" id="NCALCAR"/>
<name>A0A0E0JXA1_ORYPU</name>
<evidence type="ECO:0000256" key="1">
    <source>
        <dbReference type="SAM" id="SignalP"/>
    </source>
</evidence>
<dbReference type="EnsemblPlants" id="OPUNC02G07610.1">
    <property type="protein sequence ID" value="OPUNC02G07610.1"/>
    <property type="gene ID" value="OPUNC02G07610"/>
</dbReference>
<proteinExistence type="predicted"/>
<accession>A0A0E0JXA1</accession>
<reference evidence="2" key="1">
    <citation type="submission" date="2015-04" db="UniProtKB">
        <authorList>
            <consortium name="EnsemblPlants"/>
        </authorList>
    </citation>
    <scope>IDENTIFICATION</scope>
</reference>